<dbReference type="Proteomes" id="UP000619376">
    <property type="component" value="Unassembled WGS sequence"/>
</dbReference>
<name>A0ABQ3JMN7_9DEIO</name>
<keyword evidence="2" id="KW-1185">Reference proteome</keyword>
<dbReference type="PANTHER" id="PTHR12993">
    <property type="entry name" value="N-ACETYLGLUCOSAMINYL-PHOSPHATIDYLINOSITOL DE-N-ACETYLASE-RELATED"/>
    <property type="match status" value="1"/>
</dbReference>
<dbReference type="InterPro" id="IPR003737">
    <property type="entry name" value="GlcNAc_PI_deacetylase-related"/>
</dbReference>
<dbReference type="InterPro" id="IPR024078">
    <property type="entry name" value="LmbE-like_dom_sf"/>
</dbReference>
<organism evidence="1 2">
    <name type="scientific">Deinococcus metalli</name>
    <dbReference type="NCBI Taxonomy" id="1141878"/>
    <lineage>
        <taxon>Bacteria</taxon>
        <taxon>Thermotogati</taxon>
        <taxon>Deinococcota</taxon>
        <taxon>Deinococci</taxon>
        <taxon>Deinococcales</taxon>
        <taxon>Deinococcaceae</taxon>
        <taxon>Deinococcus</taxon>
    </lineage>
</organism>
<dbReference type="InterPro" id="IPR023842">
    <property type="entry name" value="Bacillithiol_biosynth_BshB1"/>
</dbReference>
<accession>A0ABQ3JMN7</accession>
<proteinExistence type="predicted"/>
<evidence type="ECO:0008006" key="3">
    <source>
        <dbReference type="Google" id="ProtNLM"/>
    </source>
</evidence>
<dbReference type="EMBL" id="BNAJ01000001">
    <property type="protein sequence ID" value="GHF35139.1"/>
    <property type="molecule type" value="Genomic_DNA"/>
</dbReference>
<protein>
    <recommendedName>
        <fullName evidence="3">Bacillithiol biosynthesis deacetylase BshB1</fullName>
    </recommendedName>
</protein>
<comment type="caution">
    <text evidence="1">The sequence shown here is derived from an EMBL/GenBank/DDBJ whole genome shotgun (WGS) entry which is preliminary data.</text>
</comment>
<evidence type="ECO:0000313" key="1">
    <source>
        <dbReference type="EMBL" id="GHF35139.1"/>
    </source>
</evidence>
<sequence>MPAGGVKRPPEGQGPILGRMNSAFETVYGDVQPLDWLCLAPHPDDAEIGAGGTLIRLAQAGKKVGILELSRGEKGTQGTPEVRVQECARAAQIMGLSWRGQLGLVDGEIMDTAKAAHRLAATLRAVRPTVLVVPHFKDRHPDHFGAYHLSKRAVHLAQLQKAYVGGEPHRVSRVLLYQGNADITPTLLVDVEGVQEVWAAAILAHESQFAGAAISETVTPEIVERRRARQGYWGTLGRVRYAEAFEAETALLVDPEAL</sequence>
<evidence type="ECO:0000313" key="2">
    <source>
        <dbReference type="Proteomes" id="UP000619376"/>
    </source>
</evidence>
<reference evidence="2" key="1">
    <citation type="journal article" date="2019" name="Int. J. Syst. Evol. Microbiol.">
        <title>The Global Catalogue of Microorganisms (GCM) 10K type strain sequencing project: providing services to taxonomists for standard genome sequencing and annotation.</title>
        <authorList>
            <consortium name="The Broad Institute Genomics Platform"/>
            <consortium name="The Broad Institute Genome Sequencing Center for Infectious Disease"/>
            <person name="Wu L."/>
            <person name="Ma J."/>
        </authorList>
    </citation>
    <scope>NUCLEOTIDE SEQUENCE [LARGE SCALE GENOMIC DNA]</scope>
    <source>
        <strain evidence="2">CGMCC 1.18437</strain>
    </source>
</reference>
<gene>
    <name evidence="1" type="ORF">GCM10017781_10010</name>
</gene>
<dbReference type="NCBIfam" id="TIGR04001">
    <property type="entry name" value="thiol_BshB1"/>
    <property type="match status" value="1"/>
</dbReference>
<dbReference type="SUPFAM" id="SSF102588">
    <property type="entry name" value="LmbE-like"/>
    <property type="match status" value="1"/>
</dbReference>
<dbReference type="Pfam" id="PF02585">
    <property type="entry name" value="PIG-L"/>
    <property type="match status" value="1"/>
</dbReference>
<dbReference type="PANTHER" id="PTHR12993:SF30">
    <property type="entry name" value="N-ACETYL-ALPHA-D-GLUCOSAMINYL L-MALATE DEACETYLASE 1"/>
    <property type="match status" value="1"/>
</dbReference>
<dbReference type="Gene3D" id="3.40.50.10320">
    <property type="entry name" value="LmbE-like"/>
    <property type="match status" value="1"/>
</dbReference>